<accession>A0A4U8Q1C7</accession>
<keyword evidence="2" id="KW-1185">Reference proteome</keyword>
<dbReference type="AlphaFoldDB" id="A0A4U8Q1C7"/>
<dbReference type="RefSeq" id="WP_070041468.1">
    <property type="nucleotide sequence ID" value="NZ_CABMJZ010000068.1"/>
</dbReference>
<dbReference type="STRING" id="180332.GCA_000797495_03517"/>
<proteinExistence type="predicted"/>
<protein>
    <submittedName>
        <fullName evidence="1">Uncharacterized protein</fullName>
    </submittedName>
</protein>
<gene>
    <name evidence="1" type="ORF">DSM106044_04614</name>
</gene>
<reference evidence="1 2" key="1">
    <citation type="journal article" date="2019" name="Anaerobe">
        <title>Detection of Robinsoniella peoriensis in multiple bone samples of a trauma patient.</title>
        <authorList>
            <person name="Schrottner P."/>
            <person name="Hartwich K."/>
            <person name="Bunk B."/>
            <person name="Schober I."/>
            <person name="Helbig S."/>
            <person name="Rudolph W.W."/>
            <person name="Gunzer F."/>
        </authorList>
    </citation>
    <scope>NUCLEOTIDE SEQUENCE [LARGE SCALE GENOMIC DNA]</scope>
    <source>
        <strain evidence="1 2">DSM 106044</strain>
    </source>
</reference>
<name>A0A4U8Q1C7_9FIRM</name>
<sequence length="418" mass="47194">MKKKITYIGAAFLSILMLNGCGNKVTVIEQPHFSGSGETAVEFSAKAKVMEQADNRSADPMENQYSFTIKLGKQKLTFPMSYTDLTDQGFETTDSLRQELKPLEISEDKLFFKDGKAIYAQFFNDTSKKQKLVDCSVSGIIIDTSMLTEDSARVVLPKGVTLGVTNQAEIEYLYGPPNNTYGLEADTQLSYEYDSGQNILLNIDNGTRILDSIDMHCYRPIYRELQMESITVMGAYRKLEEPYRYKQPIDLGDDIYSSIVEYDYKLYELPVPVREFLDHGWTLEQLVSNVKNDNQEVAGMSDTQIILTKTGQFLQTTVKNYSSRPESIENCYITRVSAGSKTADVEMMIPTGITRGMSGKELRKLLKKVKYKKEETPESTVYIVQKGEDSPAVTEIILDSDKNTVDSISVIDRRDTLE</sequence>
<dbReference type="Proteomes" id="UP000306509">
    <property type="component" value="Unassembled WGS sequence"/>
</dbReference>
<evidence type="ECO:0000313" key="1">
    <source>
        <dbReference type="EMBL" id="TLC98504.1"/>
    </source>
</evidence>
<comment type="caution">
    <text evidence="1">The sequence shown here is derived from an EMBL/GenBank/DDBJ whole genome shotgun (WGS) entry which is preliminary data.</text>
</comment>
<dbReference type="OrthoDB" id="1969748at2"/>
<evidence type="ECO:0000313" key="2">
    <source>
        <dbReference type="Proteomes" id="UP000306509"/>
    </source>
</evidence>
<organism evidence="1 2">
    <name type="scientific">Robinsoniella peoriensis</name>
    <dbReference type="NCBI Taxonomy" id="180332"/>
    <lineage>
        <taxon>Bacteria</taxon>
        <taxon>Bacillati</taxon>
        <taxon>Bacillota</taxon>
        <taxon>Clostridia</taxon>
        <taxon>Lachnospirales</taxon>
        <taxon>Lachnospiraceae</taxon>
        <taxon>Robinsoniella</taxon>
    </lineage>
</organism>
<dbReference type="EMBL" id="QGQD01000092">
    <property type="protein sequence ID" value="TLC98504.1"/>
    <property type="molecule type" value="Genomic_DNA"/>
</dbReference>